<dbReference type="InterPro" id="IPR034660">
    <property type="entry name" value="DinB/YfiT-like"/>
</dbReference>
<feature type="binding site" evidence="3">
    <location>
        <position position="131"/>
    </location>
    <ligand>
        <name>a divalent metal cation</name>
        <dbReference type="ChEBI" id="CHEBI:60240"/>
    </ligand>
</feature>
<dbReference type="InterPro" id="IPR007837">
    <property type="entry name" value="DinB"/>
</dbReference>
<evidence type="ECO:0000313" key="5">
    <source>
        <dbReference type="Proteomes" id="UP000030595"/>
    </source>
</evidence>
<dbReference type="RefSeq" id="WP_036177678.1">
    <property type="nucleotide sequence ID" value="NZ_AVCZ01000025.1"/>
</dbReference>
<keyword evidence="2 3" id="KW-0479">Metal-binding</keyword>
<dbReference type="OrthoDB" id="119432at2"/>
<reference evidence="4 5" key="1">
    <citation type="submission" date="2014-02" db="EMBL/GenBank/DDBJ databases">
        <title>Draft genome sequence of Lysinibacillus massiliensis CCUG 49529.</title>
        <authorList>
            <person name="Zhang F."/>
            <person name="Wang G."/>
            <person name="Zhang L."/>
        </authorList>
    </citation>
    <scope>NUCLEOTIDE SEQUENCE [LARGE SCALE GENOMIC DNA]</scope>
    <source>
        <strain evidence="4 5">CCUG 49529</strain>
    </source>
</reference>
<evidence type="ECO:0008006" key="6">
    <source>
        <dbReference type="Google" id="ProtNLM"/>
    </source>
</evidence>
<evidence type="ECO:0000256" key="3">
    <source>
        <dbReference type="PIRSR" id="PIRSR607837-1"/>
    </source>
</evidence>
<keyword evidence="5" id="KW-1185">Reference proteome</keyword>
<evidence type="ECO:0000256" key="2">
    <source>
        <dbReference type="ARBA" id="ARBA00022723"/>
    </source>
</evidence>
<dbReference type="SUPFAM" id="SSF109854">
    <property type="entry name" value="DinB/YfiT-like putative metalloenzymes"/>
    <property type="match status" value="1"/>
</dbReference>
<comment type="caution">
    <text evidence="4">The sequence shown here is derived from an EMBL/GenBank/DDBJ whole genome shotgun (WGS) entry which is preliminary data.</text>
</comment>
<dbReference type="Pfam" id="PF05163">
    <property type="entry name" value="DinB"/>
    <property type="match status" value="1"/>
</dbReference>
<protein>
    <recommendedName>
        <fullName evidence="6">Damage-inducible protein DinB</fullName>
    </recommendedName>
</protein>
<dbReference type="GO" id="GO:0046872">
    <property type="term" value="F:metal ion binding"/>
    <property type="evidence" value="ECO:0007669"/>
    <property type="project" value="UniProtKB-KW"/>
</dbReference>
<feature type="binding site" evidence="3">
    <location>
        <position position="127"/>
    </location>
    <ligand>
        <name>a divalent metal cation</name>
        <dbReference type="ChEBI" id="CHEBI:60240"/>
    </ligand>
</feature>
<proteinExistence type="inferred from homology"/>
<dbReference type="Proteomes" id="UP000030595">
    <property type="component" value="Unassembled WGS sequence"/>
</dbReference>
<sequence>MYVTIKDFLQEWNREALLTEKVLKDLTDESLKQKVYPEGRTLGRIAWHLTTTIPDYLAEFGLNIEEVENKENVPTSASDIYRIFKTISAVAAKTIEVQWTDDDLKKVQIAFGREESNAQILMGLIKHNIHHRGQITVLMRQAGIKPFGVYGPPKEDWVHLGVENPPL</sequence>
<accession>A0A0A3J355</accession>
<feature type="binding site" evidence="3">
    <location>
        <position position="48"/>
    </location>
    <ligand>
        <name>a divalent metal cation</name>
        <dbReference type="ChEBI" id="CHEBI:60240"/>
    </ligand>
</feature>
<dbReference type="eggNOG" id="COG2318">
    <property type="taxonomic scope" value="Bacteria"/>
</dbReference>
<dbReference type="Gene3D" id="1.20.120.450">
    <property type="entry name" value="dinb family like domain"/>
    <property type="match status" value="1"/>
</dbReference>
<evidence type="ECO:0000313" key="4">
    <source>
        <dbReference type="EMBL" id="KGR90140.1"/>
    </source>
</evidence>
<comment type="similarity">
    <text evidence="1">Belongs to the DinB family.</text>
</comment>
<dbReference type="AlphaFoldDB" id="A0A0A3J355"/>
<evidence type="ECO:0000256" key="1">
    <source>
        <dbReference type="ARBA" id="ARBA00008635"/>
    </source>
</evidence>
<organism evidence="4 5">
    <name type="scientific">Ureibacillus massiliensis 4400831 = CIP 108448 = CCUG 49529</name>
    <dbReference type="NCBI Taxonomy" id="1211035"/>
    <lineage>
        <taxon>Bacteria</taxon>
        <taxon>Bacillati</taxon>
        <taxon>Bacillota</taxon>
        <taxon>Bacilli</taxon>
        <taxon>Bacillales</taxon>
        <taxon>Caryophanaceae</taxon>
        <taxon>Ureibacillus</taxon>
    </lineage>
</organism>
<name>A0A0A3J355_9BACL</name>
<gene>
    <name evidence="4" type="ORF">CD30_13390</name>
</gene>
<dbReference type="EMBL" id="JPVQ01000025">
    <property type="protein sequence ID" value="KGR90140.1"/>
    <property type="molecule type" value="Genomic_DNA"/>
</dbReference>